<evidence type="ECO:0000256" key="2">
    <source>
        <dbReference type="SAM" id="SignalP"/>
    </source>
</evidence>
<evidence type="ECO:0000313" key="4">
    <source>
        <dbReference type="Proteomes" id="UP001140510"/>
    </source>
</evidence>
<keyword evidence="1" id="KW-0812">Transmembrane</keyword>
<dbReference type="Proteomes" id="UP001140510">
    <property type="component" value="Unassembled WGS sequence"/>
</dbReference>
<accession>A0A9W8ZE12</accession>
<dbReference type="OrthoDB" id="3791536at2759"/>
<feature type="signal peptide" evidence="2">
    <location>
        <begin position="1"/>
        <end position="20"/>
    </location>
</feature>
<name>A0A9W8ZE12_9PLEO</name>
<organism evidence="3 4">
    <name type="scientific">Didymella pomorum</name>
    <dbReference type="NCBI Taxonomy" id="749634"/>
    <lineage>
        <taxon>Eukaryota</taxon>
        <taxon>Fungi</taxon>
        <taxon>Dikarya</taxon>
        <taxon>Ascomycota</taxon>
        <taxon>Pezizomycotina</taxon>
        <taxon>Dothideomycetes</taxon>
        <taxon>Pleosporomycetidae</taxon>
        <taxon>Pleosporales</taxon>
        <taxon>Pleosporineae</taxon>
        <taxon>Didymellaceae</taxon>
        <taxon>Didymella</taxon>
    </lineage>
</organism>
<evidence type="ECO:0000313" key="3">
    <source>
        <dbReference type="EMBL" id="KAJ4404636.1"/>
    </source>
</evidence>
<sequence length="333" mass="35437">MIFGALSVASILGVAARVSADIAPEITTLAEGYNYIAKLPCIDCPYLYQDTSNGENGPWTDRIDENALLLNVSLPLDASYLSINNAPLLSGSSSLPRIHASQVLHDFSTSDLHARVDANDLDTSGPSLGLSYGTSLSRITNSTALVYRFNVFSLHPALADQNLPATIPLSSSRQEVLEIILLPRPLHSAGDAGPGWEIIAIRLSPREKKGSKRRMQMMMFDDWDEFGRKGSPVHLLSSGSIGVVRYAKSGFWSLSIAILGFMVAFVVLVLGVVYAVEKYSGEFGQAGKGKGRRSASKGSGSWTDVEAAKGKFLSVGELGGRVGGSAAGVEKSD</sequence>
<keyword evidence="1" id="KW-0472">Membrane</keyword>
<feature type="chain" id="PRO_5040834232" evidence="2">
    <location>
        <begin position="21"/>
        <end position="333"/>
    </location>
</feature>
<dbReference type="EMBL" id="JAPEVA010000041">
    <property type="protein sequence ID" value="KAJ4404636.1"/>
    <property type="molecule type" value="Genomic_DNA"/>
</dbReference>
<keyword evidence="1" id="KW-1133">Transmembrane helix</keyword>
<protein>
    <submittedName>
        <fullName evidence="3">Uncharacterized protein</fullName>
    </submittedName>
</protein>
<evidence type="ECO:0000256" key="1">
    <source>
        <dbReference type="SAM" id="Phobius"/>
    </source>
</evidence>
<feature type="transmembrane region" description="Helical" evidence="1">
    <location>
        <begin position="251"/>
        <end position="276"/>
    </location>
</feature>
<dbReference type="AlphaFoldDB" id="A0A9W8ZE12"/>
<gene>
    <name evidence="3" type="ORF">N0V91_005786</name>
</gene>
<reference evidence="3" key="1">
    <citation type="submission" date="2022-10" db="EMBL/GenBank/DDBJ databases">
        <title>Tapping the CABI collections for fungal endophytes: first genome assemblies for Collariella, Neodidymelliopsis, Ascochyta clinopodiicola, Didymella pomorum, Didymosphaeria variabile, Neocosmospora piperis and Neocucurbitaria cava.</title>
        <authorList>
            <person name="Hill R."/>
        </authorList>
    </citation>
    <scope>NUCLEOTIDE SEQUENCE</scope>
    <source>
        <strain evidence="3">IMI 355091</strain>
    </source>
</reference>
<keyword evidence="4" id="KW-1185">Reference proteome</keyword>
<proteinExistence type="predicted"/>
<keyword evidence="2" id="KW-0732">Signal</keyword>
<comment type="caution">
    <text evidence="3">The sequence shown here is derived from an EMBL/GenBank/DDBJ whole genome shotgun (WGS) entry which is preliminary data.</text>
</comment>